<dbReference type="InterPro" id="IPR036909">
    <property type="entry name" value="Cyt_c-like_dom_sf"/>
</dbReference>
<comment type="similarity">
    <text evidence="2">Belongs to the cytochrome c family.</text>
</comment>
<dbReference type="FunFam" id="1.10.760.10:FF:000011">
    <property type="entry name" value="Cytochrome c1, putative"/>
    <property type="match status" value="1"/>
</dbReference>
<dbReference type="EMBL" id="CP001670">
    <property type="protein sequence ID" value="AFZ81186.1"/>
    <property type="molecule type" value="Genomic_DNA"/>
</dbReference>
<evidence type="ECO:0000256" key="11">
    <source>
        <dbReference type="ARBA" id="ARBA00023004"/>
    </source>
</evidence>
<keyword evidence="9" id="KW-0249">Electron transport</keyword>
<evidence type="ECO:0000256" key="6">
    <source>
        <dbReference type="ARBA" id="ARBA00022692"/>
    </source>
</evidence>
<keyword evidence="5" id="KW-0679">Respiratory chain</keyword>
<keyword evidence="7 14" id="KW-0479">Metal-binding</keyword>
<dbReference type="Proteomes" id="UP000031512">
    <property type="component" value="Chromosome 3"/>
</dbReference>
<comment type="subcellular location">
    <subcellularLocation>
        <location evidence="1">Mitochondrion inner membrane</location>
    </subcellularLocation>
</comment>
<keyword evidence="6 15" id="KW-0812">Transmembrane</keyword>
<gene>
    <name evidence="17" type="ORF">BEWA_005940</name>
</gene>
<evidence type="ECO:0000256" key="15">
    <source>
        <dbReference type="SAM" id="Phobius"/>
    </source>
</evidence>
<dbReference type="GO" id="GO:0009055">
    <property type="term" value="F:electron transfer activity"/>
    <property type="evidence" value="ECO:0007669"/>
    <property type="project" value="InterPro"/>
</dbReference>
<dbReference type="STRING" id="1537102.L0B1Q6"/>
<feature type="domain" description="Cytochrome c" evidence="16">
    <location>
        <begin position="175"/>
        <end position="282"/>
    </location>
</feature>
<evidence type="ECO:0000256" key="10">
    <source>
        <dbReference type="ARBA" id="ARBA00022989"/>
    </source>
</evidence>
<dbReference type="SUPFAM" id="SSF81496">
    <property type="entry name" value="Cytochrome c1 subunit of cytochrome bc1 complex (Ubiquinol-cytochrome c reductase), transmembrane anchor"/>
    <property type="match status" value="1"/>
</dbReference>
<dbReference type="AlphaFoldDB" id="L0B1Q6"/>
<evidence type="ECO:0000256" key="9">
    <source>
        <dbReference type="ARBA" id="ARBA00022982"/>
    </source>
</evidence>
<keyword evidence="8" id="KW-0999">Mitochondrion inner membrane</keyword>
<dbReference type="SUPFAM" id="SSF46626">
    <property type="entry name" value="Cytochrome c"/>
    <property type="match status" value="1"/>
</dbReference>
<dbReference type="PROSITE" id="PS51007">
    <property type="entry name" value="CYTC"/>
    <property type="match status" value="1"/>
</dbReference>
<reference evidence="17 18" key="1">
    <citation type="journal article" date="2012" name="BMC Genomics">
        <title>Comparative genomic analysis and phylogenetic position of Theileria equi.</title>
        <authorList>
            <person name="Kappmeyer L.S."/>
            <person name="Thiagarajan M."/>
            <person name="Herndon D.R."/>
            <person name="Ramsay J.D."/>
            <person name="Caler E."/>
            <person name="Djikeng A."/>
            <person name="Gillespie J.J."/>
            <person name="Lau A.O."/>
            <person name="Roalson E.H."/>
            <person name="Silva J.C."/>
            <person name="Silva M.G."/>
            <person name="Suarez C.E."/>
            <person name="Ueti M.W."/>
            <person name="Nene V.M."/>
            <person name="Mealey R.H."/>
            <person name="Knowles D.P."/>
            <person name="Brayton K.A."/>
        </authorList>
    </citation>
    <scope>NUCLEOTIDE SEQUENCE [LARGE SCALE GENOMIC DNA]</scope>
    <source>
        <strain evidence="17 18">WA</strain>
    </source>
</reference>
<keyword evidence="10 15" id="KW-1133">Transmembrane helix</keyword>
<feature type="transmembrane region" description="Helical" evidence="15">
    <location>
        <begin position="359"/>
        <end position="382"/>
    </location>
</feature>
<evidence type="ECO:0000256" key="5">
    <source>
        <dbReference type="ARBA" id="ARBA00022660"/>
    </source>
</evidence>
<dbReference type="GO" id="GO:0005743">
    <property type="term" value="C:mitochondrial inner membrane"/>
    <property type="evidence" value="ECO:0007669"/>
    <property type="project" value="UniProtKB-SubCell"/>
</dbReference>
<keyword evidence="13 15" id="KW-0472">Membrane</keyword>
<dbReference type="PANTHER" id="PTHR10266:SF3">
    <property type="entry name" value="CYTOCHROME C1, HEME PROTEIN, MITOCHONDRIAL"/>
    <property type="match status" value="1"/>
</dbReference>
<dbReference type="eggNOG" id="KOG3052">
    <property type="taxonomic scope" value="Eukaryota"/>
</dbReference>
<name>L0B1Q6_THEEQ</name>
<dbReference type="Gene3D" id="1.20.5.100">
    <property type="entry name" value="Cytochrome c1, transmembrane anchor, C-terminal"/>
    <property type="match status" value="1"/>
</dbReference>
<dbReference type="RefSeq" id="XP_004830852.1">
    <property type="nucleotide sequence ID" value="XM_004830795.1"/>
</dbReference>
<keyword evidence="3" id="KW-0813">Transport</keyword>
<evidence type="ECO:0000259" key="16">
    <source>
        <dbReference type="PROSITE" id="PS51007"/>
    </source>
</evidence>
<evidence type="ECO:0000256" key="14">
    <source>
        <dbReference type="PIRSR" id="PIRSR602326-1"/>
    </source>
</evidence>
<evidence type="ECO:0000313" key="18">
    <source>
        <dbReference type="Proteomes" id="UP000031512"/>
    </source>
</evidence>
<feature type="binding site" description="covalent" evidence="14">
    <location>
        <position position="311"/>
    </location>
    <ligand>
        <name>heme c</name>
        <dbReference type="ChEBI" id="CHEBI:61717"/>
    </ligand>
</feature>
<evidence type="ECO:0000256" key="1">
    <source>
        <dbReference type="ARBA" id="ARBA00004273"/>
    </source>
</evidence>
<evidence type="ECO:0000256" key="12">
    <source>
        <dbReference type="ARBA" id="ARBA00023128"/>
    </source>
</evidence>
<evidence type="ECO:0000256" key="13">
    <source>
        <dbReference type="ARBA" id="ARBA00023136"/>
    </source>
</evidence>
<proteinExistence type="inferred from homology"/>
<evidence type="ECO:0000256" key="7">
    <source>
        <dbReference type="ARBA" id="ARBA00022723"/>
    </source>
</evidence>
<feature type="binding site" description="covalent" evidence="14">
    <location>
        <position position="191"/>
    </location>
    <ligand>
        <name>heme c</name>
        <dbReference type="ChEBI" id="CHEBI:61717"/>
    </ligand>
</feature>
<keyword evidence="12" id="KW-0496">Mitochondrion</keyword>
<comment type="cofactor">
    <cofactor evidence="14">
        <name>heme c</name>
        <dbReference type="ChEBI" id="CHEBI:61717"/>
    </cofactor>
    <text evidence="14">Binds 1 heme c group covalently per subunit.</text>
</comment>
<feature type="binding site" description="covalent" evidence="14">
    <location>
        <position position="188"/>
    </location>
    <ligand>
        <name>heme c</name>
        <dbReference type="ChEBI" id="CHEBI:61717"/>
    </ligand>
</feature>
<evidence type="ECO:0000256" key="8">
    <source>
        <dbReference type="ARBA" id="ARBA00022792"/>
    </source>
</evidence>
<evidence type="ECO:0000256" key="2">
    <source>
        <dbReference type="ARBA" id="ARBA00006488"/>
    </source>
</evidence>
<accession>L0B1Q6</accession>
<dbReference type="GO" id="GO:0020037">
    <property type="term" value="F:heme binding"/>
    <property type="evidence" value="ECO:0007669"/>
    <property type="project" value="InterPro"/>
</dbReference>
<dbReference type="PRINTS" id="PR00603">
    <property type="entry name" value="CYTOCHROMEC1"/>
</dbReference>
<evidence type="ECO:0000256" key="3">
    <source>
        <dbReference type="ARBA" id="ARBA00022448"/>
    </source>
</evidence>
<protein>
    <submittedName>
        <fullName evidence="17">Cytochrome C1, putative</fullName>
    </submittedName>
</protein>
<dbReference type="GO" id="GO:0046872">
    <property type="term" value="F:metal ion binding"/>
    <property type="evidence" value="ECO:0007669"/>
    <property type="project" value="UniProtKB-KW"/>
</dbReference>
<dbReference type="InterPro" id="IPR009056">
    <property type="entry name" value="Cyt_c-like_dom"/>
</dbReference>
<dbReference type="KEGG" id="beq:BEWA_005940"/>
<keyword evidence="11 14" id="KW-0408">Iron</keyword>
<dbReference type="InterPro" id="IPR002326">
    <property type="entry name" value="Cyt_c1"/>
</dbReference>
<dbReference type="VEuPathDB" id="PiroplasmaDB:BEWA_005940"/>
<dbReference type="InterPro" id="IPR021157">
    <property type="entry name" value="Cyt_c1_TM_anchor_C"/>
</dbReference>
<keyword evidence="18" id="KW-1185">Reference proteome</keyword>
<dbReference type="Gene3D" id="1.10.760.10">
    <property type="entry name" value="Cytochrome c-like domain"/>
    <property type="match status" value="1"/>
</dbReference>
<dbReference type="Pfam" id="PF02167">
    <property type="entry name" value="Cytochrom_C1"/>
    <property type="match status" value="1"/>
</dbReference>
<evidence type="ECO:0000313" key="17">
    <source>
        <dbReference type="EMBL" id="AFZ81186.1"/>
    </source>
</evidence>
<dbReference type="GeneID" id="15804799"/>
<dbReference type="OrthoDB" id="5925at2759"/>
<dbReference type="GO" id="GO:0006122">
    <property type="term" value="P:mitochondrial electron transport, ubiquinol to cytochrome c"/>
    <property type="evidence" value="ECO:0007669"/>
    <property type="project" value="TreeGrafter"/>
</dbReference>
<evidence type="ECO:0000256" key="4">
    <source>
        <dbReference type="ARBA" id="ARBA00022617"/>
    </source>
</evidence>
<keyword evidence="4 14" id="KW-0349">Heme</keyword>
<dbReference type="PANTHER" id="PTHR10266">
    <property type="entry name" value="CYTOCHROME C1"/>
    <property type="match status" value="1"/>
</dbReference>
<organism evidence="17 18">
    <name type="scientific">Theileria equi strain WA</name>
    <dbReference type="NCBI Taxonomy" id="1537102"/>
    <lineage>
        <taxon>Eukaryota</taxon>
        <taxon>Sar</taxon>
        <taxon>Alveolata</taxon>
        <taxon>Apicomplexa</taxon>
        <taxon>Aconoidasida</taxon>
        <taxon>Piroplasmida</taxon>
        <taxon>Theileriidae</taxon>
        <taxon>Theileria</taxon>
    </lineage>
</organism>
<feature type="binding site" description="covalent" evidence="14">
    <location>
        <position position="192"/>
    </location>
    <ligand>
        <name>heme c</name>
        <dbReference type="ChEBI" id="CHEBI:61717"/>
    </ligand>
</feature>
<sequence length="395" mass="45355">MGSDALGKIFPGYKDKIWSKLPTKWKKSFIHRWNRNLVSSVYNSSVLTNSRIKSFNKYVLEPLRPSYSYRSPAIDYKKQRARGTLIEGVDYYLPTVRAQQRLANFFEPYTHEENTQRSKYRYQSLKVYVCAALGVTFVHGWLQKRPIAWCSDLDPPKAPSYPFWFKPALHGHDIGSVRRGYEVYRQVCATCHSMKYTKFRHMVNEVYPEQRVKEIAAEYDVVDGPNDQGEMYTRPGILTDAFPDPYPNSEAARYANNGAIPPDLSLMAAARKTGPDYLFALLTGYCDPPEGIELRSGLYFNSYFPGGSIAMPPPLEDGMVEYEDGTPATVSQMAKDVVNFLTWAADPKHDERKNMMIKAITGVTLCAFAMSLWYRFFWAYLATGRIDFRKFKHVK</sequence>